<dbReference type="EMBL" id="ARYK01000011">
    <property type="protein sequence ID" value="KCZ87965.1"/>
    <property type="molecule type" value="Genomic_DNA"/>
</dbReference>
<proteinExistence type="predicted"/>
<sequence length="125" mass="13839">MNANWSPVFADEQVLSDEKIAPLAKSGVSFLRDTGFHYFTFMVTGAPKIVVPPSDFHEDLILAPLPFRALPHRLRSTLSDLVSEVSSEPINPGTDAFVADINATLVKQILCAAKREWKSDLHQHP</sequence>
<protein>
    <submittedName>
        <fullName evidence="1">Uncharacterized protein</fullName>
    </submittedName>
</protein>
<keyword evidence="2" id="KW-1185">Reference proteome</keyword>
<dbReference type="AlphaFoldDB" id="A0A059FBI2"/>
<reference evidence="1 2" key="1">
    <citation type="journal article" date="2014" name="Antonie Van Leeuwenhoek">
        <title>Hyphomonas beringensis sp. nov. and Hyphomonas chukchiensis sp. nov., isolated from surface seawater of the Bering Sea and Chukchi Sea.</title>
        <authorList>
            <person name="Li C."/>
            <person name="Lai Q."/>
            <person name="Li G."/>
            <person name="Dong C."/>
            <person name="Wang J."/>
            <person name="Liao Y."/>
            <person name="Shao Z."/>
        </authorList>
    </citation>
    <scope>NUCLEOTIDE SEQUENCE [LARGE SCALE GENOMIC DNA]</scope>
    <source>
        <strain evidence="1 2">MHS-2</strain>
    </source>
</reference>
<comment type="caution">
    <text evidence="1">The sequence shown here is derived from an EMBL/GenBank/DDBJ whole genome shotgun (WGS) entry which is preliminary data.</text>
</comment>
<gene>
    <name evidence="1" type="ORF">HJO_16315</name>
</gene>
<organism evidence="1 2">
    <name type="scientific">Hyphomonas johnsonii MHS-2</name>
    <dbReference type="NCBI Taxonomy" id="1280950"/>
    <lineage>
        <taxon>Bacteria</taxon>
        <taxon>Pseudomonadati</taxon>
        <taxon>Pseudomonadota</taxon>
        <taxon>Alphaproteobacteria</taxon>
        <taxon>Hyphomonadales</taxon>
        <taxon>Hyphomonadaceae</taxon>
        <taxon>Hyphomonas</taxon>
    </lineage>
</organism>
<evidence type="ECO:0000313" key="2">
    <source>
        <dbReference type="Proteomes" id="UP000025171"/>
    </source>
</evidence>
<evidence type="ECO:0000313" key="1">
    <source>
        <dbReference type="EMBL" id="KCZ87965.1"/>
    </source>
</evidence>
<dbReference type="Proteomes" id="UP000025171">
    <property type="component" value="Unassembled WGS sequence"/>
</dbReference>
<name>A0A059FBI2_9PROT</name>
<accession>A0A059FBI2</accession>